<dbReference type="InterPro" id="IPR013320">
    <property type="entry name" value="ConA-like_dom_sf"/>
</dbReference>
<dbReference type="PANTHER" id="PTHR42800:SF3">
    <property type="entry name" value="GLYCOSYL HYDROLASE FAMILY 32 N-TERMINAL DOMAIN-CONTAINING PROTEIN"/>
    <property type="match status" value="1"/>
</dbReference>
<dbReference type="InterPro" id="IPR023296">
    <property type="entry name" value="Glyco_hydro_beta-prop_sf"/>
</dbReference>
<dbReference type="PANTHER" id="PTHR42800">
    <property type="entry name" value="EXOINULINASE INUD (AFU_ORTHOLOGUE AFUA_5G00480)"/>
    <property type="match status" value="1"/>
</dbReference>
<evidence type="ECO:0000313" key="9">
    <source>
        <dbReference type="Proteomes" id="UP000726105"/>
    </source>
</evidence>
<dbReference type="InterPro" id="IPR013148">
    <property type="entry name" value="Glyco_hydro_32_N"/>
</dbReference>
<keyword evidence="3 4" id="KW-0326">Glycosidase</keyword>
<dbReference type="Gene3D" id="2.115.10.20">
    <property type="entry name" value="Glycosyl hydrolase domain, family 43"/>
    <property type="match status" value="1"/>
</dbReference>
<keyword evidence="2 4" id="KW-0378">Hydrolase</keyword>
<evidence type="ECO:0000256" key="1">
    <source>
        <dbReference type="ARBA" id="ARBA00009902"/>
    </source>
</evidence>
<comment type="similarity">
    <text evidence="1 4">Belongs to the glycosyl hydrolase 32 family.</text>
</comment>
<feature type="domain" description="Glycosyl hydrolase family 32 N-terminal" evidence="5">
    <location>
        <begin position="20"/>
        <end position="328"/>
    </location>
</feature>
<dbReference type="Pfam" id="PF00251">
    <property type="entry name" value="Glyco_hydro_32N"/>
    <property type="match status" value="1"/>
</dbReference>
<dbReference type="CDD" id="cd18622">
    <property type="entry name" value="GH32_Inu-like"/>
    <property type="match status" value="1"/>
</dbReference>
<evidence type="ECO:0000259" key="5">
    <source>
        <dbReference type="Pfam" id="PF00251"/>
    </source>
</evidence>
<name>A0A935IK61_9MICO</name>
<dbReference type="Proteomes" id="UP000726105">
    <property type="component" value="Unassembled WGS sequence"/>
</dbReference>
<comment type="caution">
    <text evidence="7">The sequence shown here is derived from an EMBL/GenBank/DDBJ whole genome shotgun (WGS) entry which is preliminary data.</text>
</comment>
<evidence type="ECO:0000256" key="4">
    <source>
        <dbReference type="RuleBase" id="RU362110"/>
    </source>
</evidence>
<dbReference type="EMBL" id="JADJIB010000003">
    <property type="protein sequence ID" value="MBK7273407.1"/>
    <property type="molecule type" value="Genomic_DNA"/>
</dbReference>
<evidence type="ECO:0000256" key="2">
    <source>
        <dbReference type="ARBA" id="ARBA00022801"/>
    </source>
</evidence>
<organism evidence="7 9">
    <name type="scientific">Candidatus Phosphoribacter hodrii</name>
    <dbReference type="NCBI Taxonomy" id="2953743"/>
    <lineage>
        <taxon>Bacteria</taxon>
        <taxon>Bacillati</taxon>
        <taxon>Actinomycetota</taxon>
        <taxon>Actinomycetes</taxon>
        <taxon>Micrococcales</taxon>
        <taxon>Dermatophilaceae</taxon>
        <taxon>Candidatus Phosphoribacter</taxon>
    </lineage>
</organism>
<evidence type="ECO:0000313" key="8">
    <source>
        <dbReference type="EMBL" id="MBL0005494.1"/>
    </source>
</evidence>
<feature type="domain" description="Glycosyl hydrolase family 32 C-terminal" evidence="6">
    <location>
        <begin position="407"/>
        <end position="441"/>
    </location>
</feature>
<accession>A0A935IK61</accession>
<gene>
    <name evidence="7" type="ORF">IPI13_09650</name>
    <name evidence="8" type="ORF">IPP00_16505</name>
</gene>
<proteinExistence type="inferred from homology"/>
<evidence type="ECO:0000313" key="7">
    <source>
        <dbReference type="EMBL" id="MBK7273407.1"/>
    </source>
</evidence>
<dbReference type="Pfam" id="PF08244">
    <property type="entry name" value="Glyco_hydro_32C"/>
    <property type="match status" value="1"/>
</dbReference>
<dbReference type="InterPro" id="IPR013189">
    <property type="entry name" value="Glyco_hydro_32_C"/>
</dbReference>
<dbReference type="SUPFAM" id="SSF75005">
    <property type="entry name" value="Arabinanase/levansucrase/invertase"/>
    <property type="match status" value="1"/>
</dbReference>
<dbReference type="GO" id="GO:0004575">
    <property type="term" value="F:sucrose alpha-glucosidase activity"/>
    <property type="evidence" value="ECO:0007669"/>
    <property type="project" value="TreeGrafter"/>
</dbReference>
<dbReference type="SMART" id="SM00640">
    <property type="entry name" value="Glyco_32"/>
    <property type="match status" value="1"/>
</dbReference>
<dbReference type="InterPro" id="IPR001362">
    <property type="entry name" value="Glyco_hydro_32"/>
</dbReference>
<dbReference type="EMBL" id="JADKGK010000027">
    <property type="protein sequence ID" value="MBL0005494.1"/>
    <property type="molecule type" value="Genomic_DNA"/>
</dbReference>
<dbReference type="SUPFAM" id="SSF49899">
    <property type="entry name" value="Concanavalin A-like lectins/glucanases"/>
    <property type="match status" value="1"/>
</dbReference>
<dbReference type="AlphaFoldDB" id="A0A935IK61"/>
<protein>
    <submittedName>
        <fullName evidence="7">Glycoside hydrolase family 32 protein</fullName>
    </submittedName>
</protein>
<sequence>MSGSMQGGAGPSGPVRPAIHYSPAATWLNDPNGLIFHNSLWHLYYQTNPRGLTWGNMSWGHATSPDLAHWTEHETAISLDESEEIFSGSMVCDETGSAGFGAGALVAIYTSHRGTPDVGVHQTQALAWSTDGGFTFHKFAGNPVLDRDSADFRDPKVFRHGDRWLMVAVEAVENVVVLYASDDLREWELLSEFRDPTAAAPTWECPDLFPLLDARGAAVWVLILSVNPEALTGGSGTRYYLGDFDGVTFTPSADPGAQGWLDQGRDYYAAVSFFDAPDDRRVMIGWMNNWEYANALPSQPWAMQMAWPRELSIAGSVSRGIRRLIQTPAPLPTGPETFSFDGSLAGDLTIPAVAATAPALVEVEIERGGASLVHLAIGLTFIWEADTLTVCPRIGLPERPAGFDRAVSTPLPGDSHRLSIIVDHGSVEVFIDGGHTVLTQLCPPALLASPWALRVTGGPVQIHVHTRRLV</sequence>
<dbReference type="GO" id="GO:0005987">
    <property type="term" value="P:sucrose catabolic process"/>
    <property type="evidence" value="ECO:0007669"/>
    <property type="project" value="TreeGrafter"/>
</dbReference>
<dbReference type="Proteomes" id="UP000886632">
    <property type="component" value="Unassembled WGS sequence"/>
</dbReference>
<evidence type="ECO:0000259" key="6">
    <source>
        <dbReference type="Pfam" id="PF08244"/>
    </source>
</evidence>
<dbReference type="InterPro" id="IPR018053">
    <property type="entry name" value="Glyco_hydro_32_AS"/>
</dbReference>
<evidence type="ECO:0000256" key="3">
    <source>
        <dbReference type="ARBA" id="ARBA00023295"/>
    </source>
</evidence>
<dbReference type="Gene3D" id="2.60.120.560">
    <property type="entry name" value="Exo-inulinase, domain 1"/>
    <property type="match status" value="1"/>
</dbReference>
<reference evidence="7 9" key="1">
    <citation type="submission" date="2020-10" db="EMBL/GenBank/DDBJ databases">
        <title>Connecting structure to function with the recovery of over 1000 high-quality activated sludge metagenome-assembled genomes encoding full-length rRNA genes using long-read sequencing.</title>
        <authorList>
            <person name="Singleton C.M."/>
            <person name="Petriglieri F."/>
            <person name="Kristensen J.M."/>
            <person name="Kirkegaard R.H."/>
            <person name="Michaelsen T.Y."/>
            <person name="Andersen M.H."/>
            <person name="Karst S.M."/>
            <person name="Dueholm M.S."/>
            <person name="Nielsen P.H."/>
            <person name="Albertsen M."/>
        </authorList>
    </citation>
    <scope>NUCLEOTIDE SEQUENCE [LARGE SCALE GENOMIC DNA]</scope>
    <source>
        <strain evidence="7">Ega_18-Q3-R5-49_MAXAC.001</strain>
        <strain evidence="8">Ribe_18-Q3-R11-54_MAXAC.001</strain>
    </source>
</reference>
<dbReference type="PROSITE" id="PS00609">
    <property type="entry name" value="GLYCOSYL_HYDROL_F32"/>
    <property type="match status" value="1"/>
</dbReference>
<dbReference type="GO" id="GO:0005737">
    <property type="term" value="C:cytoplasm"/>
    <property type="evidence" value="ECO:0007669"/>
    <property type="project" value="TreeGrafter"/>
</dbReference>